<sequence length="167" mass="18874">MLHQNGFHKANIKIFYANGQKKNAGSDFSHAVYPSSMKLGFRYHLRSVCAAPLCADSLVVYLTGPAMSDGTIMLWDEDKDGLLRSGEVYTPRELAKDLENCAARQVTLLVDGSYSAEVIKPFKKSKKHKNVQVFTSGDSEDYSWRTEFASHWTHYSHMHSCTTQVYQ</sequence>
<dbReference type="PANTHER" id="PTHR35842">
    <property type="entry name" value="SI:CH211-67E16.11"/>
    <property type="match status" value="1"/>
</dbReference>
<comment type="caution">
    <text evidence="1">The sequence shown here is derived from an EMBL/GenBank/DDBJ whole genome shotgun (WGS) entry which is preliminary data.</text>
</comment>
<dbReference type="AlphaFoldDB" id="A0AAV2Q0K4"/>
<dbReference type="PANTHER" id="PTHR35842:SF1">
    <property type="entry name" value="SI:CH211-67E16.11"/>
    <property type="match status" value="1"/>
</dbReference>
<proteinExistence type="predicted"/>
<feature type="non-terminal residue" evidence="1">
    <location>
        <position position="167"/>
    </location>
</feature>
<dbReference type="EMBL" id="CAXKWB010003023">
    <property type="protein sequence ID" value="CAL4068239.1"/>
    <property type="molecule type" value="Genomic_DNA"/>
</dbReference>
<protein>
    <submittedName>
        <fullName evidence="1">Uncharacterized protein</fullName>
    </submittedName>
</protein>
<dbReference type="Proteomes" id="UP001497623">
    <property type="component" value="Unassembled WGS sequence"/>
</dbReference>
<evidence type="ECO:0000313" key="2">
    <source>
        <dbReference type="Proteomes" id="UP001497623"/>
    </source>
</evidence>
<reference evidence="1 2" key="1">
    <citation type="submission" date="2024-05" db="EMBL/GenBank/DDBJ databases">
        <authorList>
            <person name="Wallberg A."/>
        </authorList>
    </citation>
    <scope>NUCLEOTIDE SEQUENCE [LARGE SCALE GENOMIC DNA]</scope>
</reference>
<name>A0AAV2Q0K4_MEGNR</name>
<gene>
    <name evidence="1" type="ORF">MNOR_LOCUS7041</name>
</gene>
<organism evidence="1 2">
    <name type="scientific">Meganyctiphanes norvegica</name>
    <name type="common">Northern krill</name>
    <name type="synonym">Thysanopoda norvegica</name>
    <dbReference type="NCBI Taxonomy" id="48144"/>
    <lineage>
        <taxon>Eukaryota</taxon>
        <taxon>Metazoa</taxon>
        <taxon>Ecdysozoa</taxon>
        <taxon>Arthropoda</taxon>
        <taxon>Crustacea</taxon>
        <taxon>Multicrustacea</taxon>
        <taxon>Malacostraca</taxon>
        <taxon>Eumalacostraca</taxon>
        <taxon>Eucarida</taxon>
        <taxon>Euphausiacea</taxon>
        <taxon>Euphausiidae</taxon>
        <taxon>Meganyctiphanes</taxon>
    </lineage>
</organism>
<keyword evidence="2" id="KW-1185">Reference proteome</keyword>
<evidence type="ECO:0000313" key="1">
    <source>
        <dbReference type="EMBL" id="CAL4068239.1"/>
    </source>
</evidence>
<accession>A0AAV2Q0K4</accession>